<dbReference type="InterPro" id="IPR036291">
    <property type="entry name" value="NAD(P)-bd_dom_sf"/>
</dbReference>
<feature type="domain" description="Gfo/Idh/MocA-like oxidoreductase N-terminal" evidence="1">
    <location>
        <begin position="4"/>
        <end position="115"/>
    </location>
</feature>
<proteinExistence type="predicted"/>
<dbReference type="AlphaFoldDB" id="A0A1W1UKY0"/>
<keyword evidence="4" id="KW-1185">Reference proteome</keyword>
<evidence type="ECO:0000259" key="1">
    <source>
        <dbReference type="Pfam" id="PF01408"/>
    </source>
</evidence>
<accession>A0A1W1UKY0</accession>
<dbReference type="InterPro" id="IPR000683">
    <property type="entry name" value="Gfo/Idh/MocA-like_OxRdtase_N"/>
</dbReference>
<dbReference type="InterPro" id="IPR055170">
    <property type="entry name" value="GFO_IDH_MocA-like_dom"/>
</dbReference>
<gene>
    <name evidence="3" type="ORF">SAMN00790413_04695</name>
</gene>
<dbReference type="Proteomes" id="UP000192582">
    <property type="component" value="Unassembled WGS sequence"/>
</dbReference>
<dbReference type="RefSeq" id="WP_084046023.1">
    <property type="nucleotide sequence ID" value="NZ_FWWU01000005.1"/>
</dbReference>
<dbReference type="PANTHER" id="PTHR43377:SF1">
    <property type="entry name" value="BILIVERDIN REDUCTASE A"/>
    <property type="match status" value="1"/>
</dbReference>
<name>A0A1W1UKY0_9DEIO</name>
<dbReference type="Gene3D" id="3.30.360.10">
    <property type="entry name" value="Dihydrodipicolinate Reductase, domain 2"/>
    <property type="match status" value="1"/>
</dbReference>
<protein>
    <submittedName>
        <fullName evidence="3">Predicted dehydrogenase</fullName>
    </submittedName>
</protein>
<dbReference type="SUPFAM" id="SSF55347">
    <property type="entry name" value="Glyceraldehyde-3-phosphate dehydrogenase-like, C-terminal domain"/>
    <property type="match status" value="1"/>
</dbReference>
<evidence type="ECO:0000313" key="4">
    <source>
        <dbReference type="Proteomes" id="UP000192582"/>
    </source>
</evidence>
<dbReference type="Pfam" id="PF01408">
    <property type="entry name" value="GFO_IDH_MocA"/>
    <property type="match status" value="1"/>
</dbReference>
<dbReference type="EMBL" id="FWWU01000005">
    <property type="protein sequence ID" value="SMB81722.1"/>
    <property type="molecule type" value="Genomic_DNA"/>
</dbReference>
<dbReference type="OrthoDB" id="240873at2"/>
<dbReference type="GO" id="GO:0000166">
    <property type="term" value="F:nucleotide binding"/>
    <property type="evidence" value="ECO:0007669"/>
    <property type="project" value="InterPro"/>
</dbReference>
<dbReference type="SUPFAM" id="SSF51735">
    <property type="entry name" value="NAD(P)-binding Rossmann-fold domains"/>
    <property type="match status" value="1"/>
</dbReference>
<feature type="domain" description="GFO/IDH/MocA-like oxidoreductase" evidence="2">
    <location>
        <begin position="127"/>
        <end position="252"/>
    </location>
</feature>
<dbReference type="Pfam" id="PF22725">
    <property type="entry name" value="GFO_IDH_MocA_C3"/>
    <property type="match status" value="1"/>
</dbReference>
<evidence type="ECO:0000313" key="3">
    <source>
        <dbReference type="EMBL" id="SMB81722.1"/>
    </source>
</evidence>
<sequence>MKVGILSFAHVHAEHYAALLEGMPDVEFSGFWDDGPAVQRPVTAAQAFPTPEALLSSGIEAVIICSETSRHLEFVTLAAQAGIHVLCEKPIAIHAHEALAMEKVCREHDVTFMTAFPMRFDVSTGNVRQAVLSGDLGEVLGVNGINHSENPSGHRAWFADPSLSGGGALMDHVVHLADLLRWTFESEVAEVYARVRWTEGSGAGGTQLDTAGLLLLTLENGVQASIDCSWSRPETYPRWGHLKMDVVGEHGFMVVDAFADHLTTYTLSPSQPVQWPGYGTDPNKAMLQSFVDAVRTGAAPSVSWKDGFEALKVVLAAYESDRLGHPVRLN</sequence>
<dbReference type="Gene3D" id="3.40.50.720">
    <property type="entry name" value="NAD(P)-binding Rossmann-like Domain"/>
    <property type="match status" value="1"/>
</dbReference>
<reference evidence="3 4" key="1">
    <citation type="submission" date="2017-04" db="EMBL/GenBank/DDBJ databases">
        <authorList>
            <person name="Afonso C.L."/>
            <person name="Miller P.J."/>
            <person name="Scott M.A."/>
            <person name="Spackman E."/>
            <person name="Goraichik I."/>
            <person name="Dimitrov K.M."/>
            <person name="Suarez D.L."/>
            <person name="Swayne D.E."/>
        </authorList>
    </citation>
    <scope>NUCLEOTIDE SEQUENCE [LARGE SCALE GENOMIC DNA]</scope>
    <source>
        <strain evidence="3 4">KR-140</strain>
    </source>
</reference>
<dbReference type="STRING" id="695939.SAMN00790413_04695"/>
<dbReference type="PANTHER" id="PTHR43377">
    <property type="entry name" value="BILIVERDIN REDUCTASE A"/>
    <property type="match status" value="1"/>
</dbReference>
<evidence type="ECO:0000259" key="2">
    <source>
        <dbReference type="Pfam" id="PF22725"/>
    </source>
</evidence>
<dbReference type="InterPro" id="IPR051450">
    <property type="entry name" value="Gfo/Idh/MocA_Oxidoreductases"/>
</dbReference>
<organism evidence="3 4">
    <name type="scientific">Deinococcus hopiensis KR-140</name>
    <dbReference type="NCBI Taxonomy" id="695939"/>
    <lineage>
        <taxon>Bacteria</taxon>
        <taxon>Thermotogati</taxon>
        <taxon>Deinococcota</taxon>
        <taxon>Deinococci</taxon>
        <taxon>Deinococcales</taxon>
        <taxon>Deinococcaceae</taxon>
        <taxon>Deinococcus</taxon>
    </lineage>
</organism>